<protein>
    <submittedName>
        <fullName evidence="3">LuxR C-terminal-related transcriptional regulator</fullName>
    </submittedName>
</protein>
<proteinExistence type="predicted"/>
<name>A0ABV6E9W8_9GAMM</name>
<dbReference type="RefSeq" id="WP_380673420.1">
    <property type="nucleotide sequence ID" value="NZ_CP173186.1"/>
</dbReference>
<dbReference type="InterPro" id="IPR000792">
    <property type="entry name" value="Tscrpt_reg_LuxR_C"/>
</dbReference>
<sequence length="210" mass="24729">MIRQMVFLGVIMINVSILESDRYFEHGLKKLLESYFFYQNVKVNFTIYDKNFADESWLIFRPLDERIDNYGCYPFVSNGQQRVVPICMPEDLVKIAVRPCIRDTVFLFRNDSVDTLLAKLDALWNPWEINSKEKSEDECASCEGCNFQQLSFSEKRIIRYIGMGFSISNISRILKKNVKTVSSQKRSAMRKLNMSRNIDLYRFLIHSEQL</sequence>
<gene>
    <name evidence="3" type="ORF">ACFFJ3_04620</name>
</gene>
<dbReference type="Pfam" id="PF00196">
    <property type="entry name" value="GerE"/>
    <property type="match status" value="1"/>
</dbReference>
<comment type="caution">
    <text evidence="3">The sequence shown here is derived from an EMBL/GenBank/DDBJ whole genome shotgun (WGS) entry which is preliminary data.</text>
</comment>
<evidence type="ECO:0000313" key="3">
    <source>
        <dbReference type="EMBL" id="MFC0225793.1"/>
    </source>
</evidence>
<dbReference type="InterPro" id="IPR036388">
    <property type="entry name" value="WH-like_DNA-bd_sf"/>
</dbReference>
<dbReference type="Proteomes" id="UP001589792">
    <property type="component" value="Unassembled WGS sequence"/>
</dbReference>
<evidence type="ECO:0000313" key="4">
    <source>
        <dbReference type="Proteomes" id="UP001589792"/>
    </source>
</evidence>
<dbReference type="Gene3D" id="1.10.10.10">
    <property type="entry name" value="Winged helix-like DNA-binding domain superfamily/Winged helix DNA-binding domain"/>
    <property type="match status" value="1"/>
</dbReference>
<organism evidence="3 4">
    <name type="scientific">Serratia aquatilis</name>
    <dbReference type="NCBI Taxonomy" id="1737515"/>
    <lineage>
        <taxon>Bacteria</taxon>
        <taxon>Pseudomonadati</taxon>
        <taxon>Pseudomonadota</taxon>
        <taxon>Gammaproteobacteria</taxon>
        <taxon>Enterobacterales</taxon>
        <taxon>Yersiniaceae</taxon>
        <taxon>Serratia</taxon>
    </lineage>
</organism>
<evidence type="ECO:0000259" key="2">
    <source>
        <dbReference type="SMART" id="SM00421"/>
    </source>
</evidence>
<dbReference type="SUPFAM" id="SSF46894">
    <property type="entry name" value="C-terminal effector domain of the bipartite response regulators"/>
    <property type="match status" value="1"/>
</dbReference>
<dbReference type="EMBL" id="JBHLXG010000003">
    <property type="protein sequence ID" value="MFC0225793.1"/>
    <property type="molecule type" value="Genomic_DNA"/>
</dbReference>
<keyword evidence="4" id="KW-1185">Reference proteome</keyword>
<dbReference type="SMART" id="SM00421">
    <property type="entry name" value="HTH_LUXR"/>
    <property type="match status" value="1"/>
</dbReference>
<feature type="domain" description="HTH luxR-type" evidence="2">
    <location>
        <begin position="147"/>
        <end position="204"/>
    </location>
</feature>
<evidence type="ECO:0000256" key="1">
    <source>
        <dbReference type="ARBA" id="ARBA00023125"/>
    </source>
</evidence>
<reference evidence="3 4" key="1">
    <citation type="submission" date="2024-09" db="EMBL/GenBank/DDBJ databases">
        <authorList>
            <person name="Sun Q."/>
            <person name="Mori K."/>
        </authorList>
    </citation>
    <scope>NUCLEOTIDE SEQUENCE [LARGE SCALE GENOMIC DNA]</scope>
    <source>
        <strain evidence="3 4">CCM 8626</strain>
    </source>
</reference>
<dbReference type="InterPro" id="IPR016032">
    <property type="entry name" value="Sig_transdc_resp-reg_C-effctor"/>
</dbReference>
<keyword evidence="1" id="KW-0238">DNA-binding</keyword>
<accession>A0ABV6E9W8</accession>